<dbReference type="Pfam" id="PF01389">
    <property type="entry name" value="OmpA_membrane"/>
    <property type="match status" value="1"/>
</dbReference>
<dbReference type="AlphaFoldDB" id="A0A3N2DQS5"/>
<sequence length="239" mass="26495">MVYGYSGYGLFSRWNEYVGGEMAGYSCKLINQCRWTASCLLVFCTTATADNAYYLGLLVGSGEVEVVGHDRRPQVAEVLREQGDDVTVVAAGEPDGTNTAVVYGGYQFSRNVAVELSYADLGETKGSFSALQASTEVLEGTIASSYQALALAAVIDWPITRRWSLQGRLGAHRWRHRFELAGEGVRSDSSEQGFGLLYGFAVQCRLFDRYYIGGHWQRFDNVEQKEGVDMKALGIHYRF</sequence>
<evidence type="ECO:0000313" key="5">
    <source>
        <dbReference type="Proteomes" id="UP000275394"/>
    </source>
</evidence>
<keyword evidence="2" id="KW-0812">Transmembrane</keyword>
<keyword evidence="2" id="KW-0626">Porin</keyword>
<organism evidence="4 5">
    <name type="scientific">Sinobacterium caligoides</name>
    <dbReference type="NCBI Taxonomy" id="933926"/>
    <lineage>
        <taxon>Bacteria</taxon>
        <taxon>Pseudomonadati</taxon>
        <taxon>Pseudomonadota</taxon>
        <taxon>Gammaproteobacteria</taxon>
        <taxon>Cellvibrionales</taxon>
        <taxon>Spongiibacteraceae</taxon>
        <taxon>Sinobacterium</taxon>
    </lineage>
</organism>
<dbReference type="GO" id="GO:0009279">
    <property type="term" value="C:cell outer membrane"/>
    <property type="evidence" value="ECO:0007669"/>
    <property type="project" value="InterPro"/>
</dbReference>
<dbReference type="InterPro" id="IPR011250">
    <property type="entry name" value="OMP/PagP_B-barrel"/>
</dbReference>
<keyword evidence="2" id="KW-0406">Ion transport</keyword>
<proteinExistence type="inferred from homology"/>
<dbReference type="GO" id="GO:0015288">
    <property type="term" value="F:porin activity"/>
    <property type="evidence" value="ECO:0007669"/>
    <property type="project" value="UniProtKB-KW"/>
</dbReference>
<evidence type="ECO:0000313" key="4">
    <source>
        <dbReference type="EMBL" id="ROS02022.1"/>
    </source>
</evidence>
<reference evidence="4 5" key="1">
    <citation type="submission" date="2018-11" db="EMBL/GenBank/DDBJ databases">
        <title>Genomic Encyclopedia of Type Strains, Phase IV (KMG-IV): sequencing the most valuable type-strain genomes for metagenomic binning, comparative biology and taxonomic classification.</title>
        <authorList>
            <person name="Goeker M."/>
        </authorList>
    </citation>
    <scope>NUCLEOTIDE SEQUENCE [LARGE SCALE GENOMIC DNA]</scope>
    <source>
        <strain evidence="4 5">DSM 100316</strain>
    </source>
</reference>
<name>A0A3N2DQS5_9GAMM</name>
<dbReference type="Proteomes" id="UP000275394">
    <property type="component" value="Unassembled WGS sequence"/>
</dbReference>
<dbReference type="GO" id="GO:0046930">
    <property type="term" value="C:pore complex"/>
    <property type="evidence" value="ECO:0007669"/>
    <property type="project" value="UniProtKB-KW"/>
</dbReference>
<accession>A0A3N2DQS5</accession>
<gene>
    <name evidence="4" type="ORF">EDC56_2472</name>
</gene>
<evidence type="ECO:0000256" key="1">
    <source>
        <dbReference type="ARBA" id="ARBA00005710"/>
    </source>
</evidence>
<dbReference type="EMBL" id="RKHR01000004">
    <property type="protein sequence ID" value="ROS02022.1"/>
    <property type="molecule type" value="Genomic_DNA"/>
</dbReference>
<keyword evidence="2" id="KW-0813">Transport</keyword>
<comment type="similarity">
    <text evidence="1">Belongs to the outer membrane OOP (TC 1.B.6) superfamily. OmpA family.</text>
</comment>
<keyword evidence="5" id="KW-1185">Reference proteome</keyword>
<feature type="domain" description="Outer membrane protein OmpA-like transmembrane" evidence="3">
    <location>
        <begin position="50"/>
        <end position="238"/>
    </location>
</feature>
<protein>
    <submittedName>
        <fullName evidence="4">OmpA family protein</fullName>
    </submittedName>
</protein>
<dbReference type="Gene3D" id="2.40.160.20">
    <property type="match status" value="1"/>
</dbReference>
<dbReference type="SUPFAM" id="SSF56925">
    <property type="entry name" value="OMPA-like"/>
    <property type="match status" value="1"/>
</dbReference>
<evidence type="ECO:0000256" key="2">
    <source>
        <dbReference type="ARBA" id="ARBA00023114"/>
    </source>
</evidence>
<evidence type="ECO:0000259" key="3">
    <source>
        <dbReference type="Pfam" id="PF01389"/>
    </source>
</evidence>
<comment type="caution">
    <text evidence="4">The sequence shown here is derived from an EMBL/GenBank/DDBJ whole genome shotgun (WGS) entry which is preliminary data.</text>
</comment>
<dbReference type="InterPro" id="IPR000498">
    <property type="entry name" value="OmpA-like_TM_dom"/>
</dbReference>